<comment type="similarity">
    <text evidence="1">Belongs to the membrane fusion protein (MFP) (TC 8.A.1) family.</text>
</comment>
<proteinExistence type="inferred from homology"/>
<dbReference type="Gene3D" id="2.40.30.170">
    <property type="match status" value="1"/>
</dbReference>
<feature type="domain" description="Multidrug resistance protein MdtA-like barrel-sandwich hybrid" evidence="3">
    <location>
        <begin position="90"/>
        <end position="228"/>
    </location>
</feature>
<name>A0ABW4ZCY6_9BACT</name>
<sequence>MTKMQRFLRIIPAILILAVGAWGWNHFASQKEDAEKNAGPKLTKEQRKAKAAARALANAQQTHVLELSAQDFQVELTSHGIVQPPAITALNPQVSGIIQKISPHFENGAFVKKDEVLVELDPSDFNSQISSAKAALARAEANLAQEQARAAQALRNWQDIGFDEEPNDLVLRKPQLKEAEANVAAQEAALEKAQRNLERTKIRSPYDGRIRSRNIGLGQSVGTGTKLGEVYATSYAEVRLPLSTRQLGKIDIDEIDFDHIPVVLTDALHAHHDTQWEARIVRIEGELDPTSRELFVVARVNDPFGIDTEHRPHPLRMNQPVAASIQANTLKQVVSIPRSAIYGKDEIIVVRDNKIHREQINIVWSTLDRVFTDTPDLDKALLATSKLAYAPEGSPVRIIEKETHSITSVAPEK</sequence>
<evidence type="ECO:0000259" key="3">
    <source>
        <dbReference type="Pfam" id="PF25917"/>
    </source>
</evidence>
<dbReference type="InterPro" id="IPR058625">
    <property type="entry name" value="MdtA-like_BSH"/>
</dbReference>
<protein>
    <submittedName>
        <fullName evidence="4">Efflux RND transporter periplasmic adaptor subunit</fullName>
    </submittedName>
</protein>
<dbReference type="Proteomes" id="UP001597389">
    <property type="component" value="Unassembled WGS sequence"/>
</dbReference>
<accession>A0ABW4ZCY6</accession>
<comment type="caution">
    <text evidence="4">The sequence shown here is derived from an EMBL/GenBank/DDBJ whole genome shotgun (WGS) entry which is preliminary data.</text>
</comment>
<dbReference type="RefSeq" id="WP_377089683.1">
    <property type="nucleotide sequence ID" value="NZ_JBHSJL010000014.1"/>
</dbReference>
<dbReference type="Gene3D" id="2.40.50.100">
    <property type="match status" value="1"/>
</dbReference>
<reference evidence="5" key="1">
    <citation type="journal article" date="2019" name="Int. J. Syst. Evol. Microbiol.">
        <title>The Global Catalogue of Microorganisms (GCM) 10K type strain sequencing project: providing services to taxonomists for standard genome sequencing and annotation.</title>
        <authorList>
            <consortium name="The Broad Institute Genomics Platform"/>
            <consortium name="The Broad Institute Genome Sequencing Center for Infectious Disease"/>
            <person name="Wu L."/>
            <person name="Ma J."/>
        </authorList>
    </citation>
    <scope>NUCLEOTIDE SEQUENCE [LARGE SCALE GENOMIC DNA]</scope>
    <source>
        <strain evidence="5">CCUG 57942</strain>
    </source>
</reference>
<dbReference type="NCBIfam" id="TIGR01730">
    <property type="entry name" value="RND_mfp"/>
    <property type="match status" value="1"/>
</dbReference>
<evidence type="ECO:0000313" key="4">
    <source>
        <dbReference type="EMBL" id="MFD2159744.1"/>
    </source>
</evidence>
<dbReference type="Gene3D" id="1.10.287.470">
    <property type="entry name" value="Helix hairpin bin"/>
    <property type="match status" value="1"/>
</dbReference>
<dbReference type="InterPro" id="IPR006143">
    <property type="entry name" value="RND_pump_MFP"/>
</dbReference>
<dbReference type="PANTHER" id="PTHR30469">
    <property type="entry name" value="MULTIDRUG RESISTANCE PROTEIN MDTA"/>
    <property type="match status" value="1"/>
</dbReference>
<keyword evidence="2" id="KW-0175">Coiled coil</keyword>
<evidence type="ECO:0000313" key="5">
    <source>
        <dbReference type="Proteomes" id="UP001597389"/>
    </source>
</evidence>
<evidence type="ECO:0000256" key="1">
    <source>
        <dbReference type="ARBA" id="ARBA00009477"/>
    </source>
</evidence>
<dbReference type="SUPFAM" id="SSF111369">
    <property type="entry name" value="HlyD-like secretion proteins"/>
    <property type="match status" value="1"/>
</dbReference>
<evidence type="ECO:0000256" key="2">
    <source>
        <dbReference type="SAM" id="Coils"/>
    </source>
</evidence>
<dbReference type="PANTHER" id="PTHR30469:SF12">
    <property type="entry name" value="MULTIDRUG RESISTANCE PROTEIN MDTA"/>
    <property type="match status" value="1"/>
</dbReference>
<dbReference type="EMBL" id="JBHUJB010000051">
    <property type="protein sequence ID" value="MFD2159744.1"/>
    <property type="molecule type" value="Genomic_DNA"/>
</dbReference>
<dbReference type="Pfam" id="PF25917">
    <property type="entry name" value="BSH_RND"/>
    <property type="match status" value="1"/>
</dbReference>
<organism evidence="4 5">
    <name type="scientific">Rubritalea tangerina</name>
    <dbReference type="NCBI Taxonomy" id="430798"/>
    <lineage>
        <taxon>Bacteria</taxon>
        <taxon>Pseudomonadati</taxon>
        <taxon>Verrucomicrobiota</taxon>
        <taxon>Verrucomicrobiia</taxon>
        <taxon>Verrucomicrobiales</taxon>
        <taxon>Rubritaleaceae</taxon>
        <taxon>Rubritalea</taxon>
    </lineage>
</organism>
<feature type="coiled-coil region" evidence="2">
    <location>
        <begin position="129"/>
        <end position="203"/>
    </location>
</feature>
<gene>
    <name evidence="4" type="ORF">ACFSW8_12615</name>
</gene>
<keyword evidence="5" id="KW-1185">Reference proteome</keyword>